<dbReference type="AlphaFoldDB" id="A0A1S3ZWL3"/>
<reference evidence="1" key="1">
    <citation type="submission" date="2025-08" db="UniProtKB">
        <authorList>
            <consortium name="RefSeq"/>
        </authorList>
    </citation>
    <scope>IDENTIFICATION</scope>
</reference>
<name>A0A1S3ZWL3_TOBAC</name>
<accession>A0A1S3ZWL3</accession>
<dbReference type="RefSeq" id="XP_016468733.1">
    <property type="nucleotide sequence ID" value="XM_016613247.1"/>
</dbReference>
<gene>
    <name evidence="1" type="primary">LOC107791225</name>
</gene>
<sequence>MLARITGIHVNGVKNLHIFSIYTFRFLHANTTTTPTHFLVDFLVDSLGFSREEAVTTSNKVPSVDQRSFSWRNERQFAISGGSATTQPAVNHTHRGM</sequence>
<protein>
    <submittedName>
        <fullName evidence="1">Uncharacterized protein isoform X2</fullName>
    </submittedName>
</protein>
<evidence type="ECO:0000313" key="1">
    <source>
        <dbReference type="RefSeq" id="XP_016468733.1"/>
    </source>
</evidence>
<proteinExistence type="predicted"/>
<organism evidence="1">
    <name type="scientific">Nicotiana tabacum</name>
    <name type="common">Common tobacco</name>
    <dbReference type="NCBI Taxonomy" id="4097"/>
    <lineage>
        <taxon>Eukaryota</taxon>
        <taxon>Viridiplantae</taxon>
        <taxon>Streptophyta</taxon>
        <taxon>Embryophyta</taxon>
        <taxon>Tracheophyta</taxon>
        <taxon>Spermatophyta</taxon>
        <taxon>Magnoliopsida</taxon>
        <taxon>eudicotyledons</taxon>
        <taxon>Gunneridae</taxon>
        <taxon>Pentapetalae</taxon>
        <taxon>asterids</taxon>
        <taxon>lamiids</taxon>
        <taxon>Solanales</taxon>
        <taxon>Solanaceae</taxon>
        <taxon>Nicotianoideae</taxon>
        <taxon>Nicotianeae</taxon>
        <taxon>Nicotiana</taxon>
    </lineage>
</organism>